<dbReference type="OrthoDB" id="5315684at2759"/>
<dbReference type="Gene3D" id="3.60.15.10">
    <property type="entry name" value="Ribonuclease Z/Hydroxyacylglutathione hydrolase-like"/>
    <property type="match status" value="1"/>
</dbReference>
<feature type="compositionally biased region" description="Basic and acidic residues" evidence="1">
    <location>
        <begin position="676"/>
        <end position="701"/>
    </location>
</feature>
<feature type="compositionally biased region" description="Basic and acidic residues" evidence="1">
    <location>
        <begin position="708"/>
        <end position="730"/>
    </location>
</feature>
<feature type="region of interest" description="Disordered" evidence="1">
    <location>
        <begin position="301"/>
        <end position="372"/>
    </location>
</feature>
<reference evidence="2 3" key="1">
    <citation type="submission" date="2016-04" db="EMBL/GenBank/DDBJ databases">
        <title>Multiple horizontal gene transfer events from other fungi enriched the ability of the initially mycotrophic fungus Trichoderma (Ascomycota) to feed on dead plant biomass.</title>
        <authorList>
            <person name="Atanasova L."/>
            <person name="Chenthamara K."/>
            <person name="Zhang J."/>
            <person name="Grujic M."/>
            <person name="Henrissat B."/>
            <person name="Kuo A."/>
            <person name="Aertz A."/>
            <person name="Salamov A."/>
            <person name="Lipzen A."/>
            <person name="Labutti K."/>
            <person name="Barry K."/>
            <person name="Miao Y."/>
            <person name="Rahimi M.J."/>
            <person name="Shen Q."/>
            <person name="Grigoriev I.V."/>
            <person name="Kubicek C.P."/>
            <person name="Druzhinina I.S."/>
        </authorList>
    </citation>
    <scope>NUCLEOTIDE SEQUENCE [LARGE SCALE GENOMIC DNA]</scope>
    <source>
        <strain evidence="2 3">NJAU 4742</strain>
    </source>
</reference>
<feature type="compositionally biased region" description="Basic and acidic residues" evidence="1">
    <location>
        <begin position="314"/>
        <end position="357"/>
    </location>
</feature>
<accession>A0A1T3CZU0</accession>
<feature type="compositionally biased region" description="Basic residues" evidence="1">
    <location>
        <begin position="870"/>
        <end position="882"/>
    </location>
</feature>
<feature type="compositionally biased region" description="Basic and acidic residues" evidence="1">
    <location>
        <begin position="496"/>
        <end position="513"/>
    </location>
</feature>
<evidence type="ECO:0000256" key="1">
    <source>
        <dbReference type="SAM" id="MobiDB-lite"/>
    </source>
</evidence>
<comment type="caution">
    <text evidence="2">The sequence shown here is derived from an EMBL/GenBank/DDBJ whole genome shotgun (WGS) entry which is preliminary data.</text>
</comment>
<evidence type="ECO:0000313" key="3">
    <source>
        <dbReference type="Proteomes" id="UP000191004"/>
    </source>
</evidence>
<dbReference type="EMBL" id="LVVK01000002">
    <property type="protein sequence ID" value="OPB46581.1"/>
    <property type="molecule type" value="Genomic_DNA"/>
</dbReference>
<organism evidence="2 3">
    <name type="scientific">Trichoderma guizhouense</name>
    <dbReference type="NCBI Taxonomy" id="1491466"/>
    <lineage>
        <taxon>Eukaryota</taxon>
        <taxon>Fungi</taxon>
        <taxon>Dikarya</taxon>
        <taxon>Ascomycota</taxon>
        <taxon>Pezizomycotina</taxon>
        <taxon>Sordariomycetes</taxon>
        <taxon>Hypocreomycetidae</taxon>
        <taxon>Hypocreales</taxon>
        <taxon>Hypocreaceae</taxon>
        <taxon>Trichoderma</taxon>
    </lineage>
</organism>
<feature type="region of interest" description="Disordered" evidence="1">
    <location>
        <begin position="675"/>
        <end position="730"/>
    </location>
</feature>
<dbReference type="AlphaFoldDB" id="A0A1T3CZU0"/>
<name>A0A1T3CZU0_9HYPO</name>
<feature type="compositionally biased region" description="Basic and acidic residues" evidence="1">
    <location>
        <begin position="828"/>
        <end position="869"/>
    </location>
</feature>
<feature type="region of interest" description="Disordered" evidence="1">
    <location>
        <begin position="493"/>
        <end position="529"/>
    </location>
</feature>
<dbReference type="InterPro" id="IPR036866">
    <property type="entry name" value="RibonucZ/Hydroxyglut_hydro"/>
</dbReference>
<keyword evidence="3" id="KW-1185">Reference proteome</keyword>
<dbReference type="Proteomes" id="UP000191004">
    <property type="component" value="Unassembled WGS sequence"/>
</dbReference>
<gene>
    <name evidence="2" type="ORF">A0O28_0067030</name>
</gene>
<sequence>MANPSPWKVVNYQIPVPIGDCSAHFLVDKLTGTVQRAFLMDGGTNAGVYAAWAQILKALRFIDLELGNDWKFDSWVVTHWDEDHFHGVKDLLVNNEIEFTRCNHNGAKVTRGSPGNFASLYFNPKPVLLCGAWDAPVMFKGGSDFLRLFVKDKPSLELWDSLKKEEEKIAEGRTLLRCIWGQVLIGLDLFTRSFYFDRKTGEVDYKASIYSISDGNDPTSKNTPRFCVVGANGYGIGRPDACKLKPSRNETSILGLLYWPGKEFCSYYTGGDGHPDVFKGPVQEWFRKHWPGGDVEMVKLDHHGSTGENLGKVPRAEDEDKKFEEEKPLPEAENKNFEEEKTPSEAESKKIEEEKAPVGEAPPELVEENEENLDTPDDLEIEVTNDQEKAMEDAKEIGIVIEYMKPSKVLVTPGTRHGHPTWDVLIILRSYFEKLRKVISSQNSDSKQVQGLFSTRSVYWFSKDEVSYKDINFNHVLGTVLQKRLEIAEKEEPEMLEEKAKQDPNDANKGRQDIEEEDYDSDPPYDVGTAQIADAPERAKAQNIWAKSKKAYVDYILSQPDSAKYYKKNGDRNWDAINFTMAKEIKKYDQERRQEMYDDELLKEGSEEAILYELVGAFWELIEATDDAQLEGVENFEDICWQPLVASAEEDPHFLIRFEFGEERKDTALKVFDANGQHEYEEGSTQSEKKETKQNNSERPKGSNKKGSIHEESKEQERIHEENSQEENIRRCRKTERGLITKDDHNPWTKHAYSDCDIATMLSAISLNTVADSKMAVRIGGQTGREFTKGDSTNMIYKYYTKRRNAKAGIEEMIKWNEQKRHGNTSRRIKEEIEKEKGKKKETEVFKKRITKREVKEKQKVSRGKDNKVTSRKGKKDKKGQP</sequence>
<feature type="compositionally biased region" description="Acidic residues" evidence="1">
    <location>
        <begin position="514"/>
        <end position="523"/>
    </location>
</feature>
<feature type="region of interest" description="Disordered" evidence="1">
    <location>
        <begin position="820"/>
        <end position="882"/>
    </location>
</feature>
<protein>
    <recommendedName>
        <fullName evidence="4">Metallo-beta-lactamase domain-containing protein</fullName>
    </recommendedName>
</protein>
<evidence type="ECO:0008006" key="4">
    <source>
        <dbReference type="Google" id="ProtNLM"/>
    </source>
</evidence>
<evidence type="ECO:0000313" key="2">
    <source>
        <dbReference type="EMBL" id="OPB46581.1"/>
    </source>
</evidence>
<proteinExistence type="predicted"/>